<evidence type="ECO:0000313" key="3">
    <source>
        <dbReference type="Proteomes" id="UP000193067"/>
    </source>
</evidence>
<dbReference type="Proteomes" id="UP000193067">
    <property type="component" value="Unassembled WGS sequence"/>
</dbReference>
<protein>
    <submittedName>
        <fullName evidence="2">Uncharacterized protein</fullName>
    </submittedName>
</protein>
<dbReference type="EMBL" id="KZ084120">
    <property type="protein sequence ID" value="OSD00281.1"/>
    <property type="molecule type" value="Genomic_DNA"/>
</dbReference>
<feature type="compositionally biased region" description="Acidic residues" evidence="1">
    <location>
        <begin position="100"/>
        <end position="114"/>
    </location>
</feature>
<evidence type="ECO:0000256" key="1">
    <source>
        <dbReference type="SAM" id="MobiDB-lite"/>
    </source>
</evidence>
<gene>
    <name evidence="2" type="ORF">PYCCODRAFT_1469611</name>
</gene>
<feature type="region of interest" description="Disordered" evidence="1">
    <location>
        <begin position="73"/>
        <end position="144"/>
    </location>
</feature>
<reference evidence="2 3" key="1">
    <citation type="journal article" date="2015" name="Biotechnol. Biofuels">
        <title>Enhanced degradation of softwood versus hardwood by the white-rot fungus Pycnoporus coccineus.</title>
        <authorList>
            <person name="Couturier M."/>
            <person name="Navarro D."/>
            <person name="Chevret D."/>
            <person name="Henrissat B."/>
            <person name="Piumi F."/>
            <person name="Ruiz-Duenas F.J."/>
            <person name="Martinez A.T."/>
            <person name="Grigoriev I.V."/>
            <person name="Riley R."/>
            <person name="Lipzen A."/>
            <person name="Berrin J.G."/>
            <person name="Master E.R."/>
            <person name="Rosso M.N."/>
        </authorList>
    </citation>
    <scope>NUCLEOTIDE SEQUENCE [LARGE SCALE GENOMIC DNA]</scope>
    <source>
        <strain evidence="2 3">BRFM310</strain>
    </source>
</reference>
<evidence type="ECO:0000313" key="2">
    <source>
        <dbReference type="EMBL" id="OSD00281.1"/>
    </source>
</evidence>
<feature type="compositionally biased region" description="Basic residues" evidence="1">
    <location>
        <begin position="77"/>
        <end position="95"/>
    </location>
</feature>
<dbReference type="OrthoDB" id="3048720at2759"/>
<keyword evidence="3" id="KW-1185">Reference proteome</keyword>
<dbReference type="AlphaFoldDB" id="A0A1Y2IJ53"/>
<sequence>MSYVQYTRDVQIKYKVTLEGWSLETLCKPADLPANVPLLQQIRDSLVSGQCFFRRLGASEYVAIKADYNARVASRQVKPRKKRSDAGKPRPRGRKHMFDTNDEQDTVSDGEDADGGGTDIAAGRAATKRPRLESGPVSTVVQVV</sequence>
<dbReference type="STRING" id="1353009.A0A1Y2IJ53"/>
<name>A0A1Y2IJ53_TRAC3</name>
<organism evidence="2 3">
    <name type="scientific">Trametes coccinea (strain BRFM310)</name>
    <name type="common">Pycnoporus coccineus</name>
    <dbReference type="NCBI Taxonomy" id="1353009"/>
    <lineage>
        <taxon>Eukaryota</taxon>
        <taxon>Fungi</taxon>
        <taxon>Dikarya</taxon>
        <taxon>Basidiomycota</taxon>
        <taxon>Agaricomycotina</taxon>
        <taxon>Agaricomycetes</taxon>
        <taxon>Polyporales</taxon>
        <taxon>Polyporaceae</taxon>
        <taxon>Trametes</taxon>
    </lineage>
</organism>
<proteinExistence type="predicted"/>
<accession>A0A1Y2IJ53</accession>